<evidence type="ECO:0000313" key="2">
    <source>
        <dbReference type="Proteomes" id="UP001499854"/>
    </source>
</evidence>
<reference evidence="1 2" key="1">
    <citation type="journal article" date="2019" name="Int. J. Syst. Evol. Microbiol.">
        <title>The Global Catalogue of Microorganisms (GCM) 10K type strain sequencing project: providing services to taxonomists for standard genome sequencing and annotation.</title>
        <authorList>
            <consortium name="The Broad Institute Genomics Platform"/>
            <consortium name="The Broad Institute Genome Sequencing Center for Infectious Disease"/>
            <person name="Wu L."/>
            <person name="Ma J."/>
        </authorList>
    </citation>
    <scope>NUCLEOTIDE SEQUENCE [LARGE SCALE GENOMIC DNA]</scope>
    <source>
        <strain evidence="1 2">JCM 16013</strain>
    </source>
</reference>
<evidence type="ECO:0000313" key="1">
    <source>
        <dbReference type="EMBL" id="GAA1967569.1"/>
    </source>
</evidence>
<protein>
    <recommendedName>
        <fullName evidence="3">ABM domain-containing protein</fullName>
    </recommendedName>
</protein>
<comment type="caution">
    <text evidence="1">The sequence shown here is derived from an EMBL/GenBank/DDBJ whole genome shotgun (WGS) entry which is preliminary data.</text>
</comment>
<dbReference type="SUPFAM" id="SSF54909">
    <property type="entry name" value="Dimeric alpha+beta barrel"/>
    <property type="match status" value="1"/>
</dbReference>
<gene>
    <name evidence="1" type="ORF">GCM10009838_27270</name>
</gene>
<dbReference type="RefSeq" id="WP_344657353.1">
    <property type="nucleotide sequence ID" value="NZ_BAAAQM010000013.1"/>
</dbReference>
<sequence>MPVLRIVRFTTEPEQAEAMLKCRAALIGATRERFAGLTETRLARVDERTWIDHWRWESAEHMQRALDDVATIPGAGEAFALIADPQPLVAEIADETTGE</sequence>
<proteinExistence type="predicted"/>
<keyword evidence="2" id="KW-1185">Reference proteome</keyword>
<dbReference type="InterPro" id="IPR011008">
    <property type="entry name" value="Dimeric_a/b-barrel"/>
</dbReference>
<evidence type="ECO:0008006" key="3">
    <source>
        <dbReference type="Google" id="ProtNLM"/>
    </source>
</evidence>
<accession>A0ABN2RDU1</accession>
<dbReference type="Proteomes" id="UP001499854">
    <property type="component" value="Unassembled WGS sequence"/>
</dbReference>
<organism evidence="1 2">
    <name type="scientific">Catenulispora subtropica</name>
    <dbReference type="NCBI Taxonomy" id="450798"/>
    <lineage>
        <taxon>Bacteria</taxon>
        <taxon>Bacillati</taxon>
        <taxon>Actinomycetota</taxon>
        <taxon>Actinomycetes</taxon>
        <taxon>Catenulisporales</taxon>
        <taxon>Catenulisporaceae</taxon>
        <taxon>Catenulispora</taxon>
    </lineage>
</organism>
<dbReference type="EMBL" id="BAAAQM010000013">
    <property type="protein sequence ID" value="GAA1967569.1"/>
    <property type="molecule type" value="Genomic_DNA"/>
</dbReference>
<name>A0ABN2RDU1_9ACTN</name>